<dbReference type="PANTHER" id="PTHR12151">
    <property type="entry name" value="ELECTRON TRANSPORT PROTIN SCO1/SENC FAMILY MEMBER"/>
    <property type="match status" value="1"/>
</dbReference>
<name>A0AAV2H9F6_LYMST</name>
<dbReference type="GO" id="GO:0046872">
    <property type="term" value="F:metal ion binding"/>
    <property type="evidence" value="ECO:0007669"/>
    <property type="project" value="UniProtKB-KW"/>
</dbReference>
<accession>A0AAV2H9F6</accession>
<evidence type="ECO:0000256" key="4">
    <source>
        <dbReference type="SAM" id="Phobius"/>
    </source>
</evidence>
<keyword evidence="4" id="KW-0812">Transmembrane</keyword>
<dbReference type="InterPro" id="IPR003782">
    <property type="entry name" value="SCO1/SenC"/>
</dbReference>
<evidence type="ECO:0000256" key="2">
    <source>
        <dbReference type="PIRSR" id="PIRSR603782-1"/>
    </source>
</evidence>
<comment type="caution">
    <text evidence="5">The sequence shown here is derived from an EMBL/GenBank/DDBJ whole genome shotgun (WGS) entry which is preliminary data.</text>
</comment>
<proteinExistence type="inferred from homology"/>
<keyword evidence="3" id="KW-1015">Disulfide bond</keyword>
<keyword evidence="2" id="KW-0479">Metal-binding</keyword>
<evidence type="ECO:0000256" key="1">
    <source>
        <dbReference type="ARBA" id="ARBA00010996"/>
    </source>
</evidence>
<gene>
    <name evidence="5" type="ORF">GSLYS_00003950001</name>
</gene>
<protein>
    <submittedName>
        <fullName evidence="5">Uncharacterized protein</fullName>
    </submittedName>
</protein>
<dbReference type="SUPFAM" id="SSF52833">
    <property type="entry name" value="Thioredoxin-like"/>
    <property type="match status" value="1"/>
</dbReference>
<feature type="disulfide bond" description="Redox-active" evidence="3">
    <location>
        <begin position="216"/>
        <end position="220"/>
    </location>
</feature>
<feature type="transmembrane region" description="Helical" evidence="4">
    <location>
        <begin position="140"/>
        <end position="159"/>
    </location>
</feature>
<dbReference type="GO" id="GO:0033617">
    <property type="term" value="P:mitochondrial respiratory chain complex IV assembly"/>
    <property type="evidence" value="ECO:0007669"/>
    <property type="project" value="TreeGrafter"/>
</dbReference>
<keyword evidence="4" id="KW-1133">Transmembrane helix</keyword>
<evidence type="ECO:0000313" key="5">
    <source>
        <dbReference type="EMBL" id="CAL1529795.1"/>
    </source>
</evidence>
<comment type="similarity">
    <text evidence="1">Belongs to the SCO1/2 family.</text>
</comment>
<dbReference type="CDD" id="cd02968">
    <property type="entry name" value="SCO"/>
    <property type="match status" value="1"/>
</dbReference>
<dbReference type="GO" id="GO:0005739">
    <property type="term" value="C:mitochondrion"/>
    <property type="evidence" value="ECO:0007669"/>
    <property type="project" value="GOC"/>
</dbReference>
<reference evidence="5 6" key="1">
    <citation type="submission" date="2024-04" db="EMBL/GenBank/DDBJ databases">
        <authorList>
            <consortium name="Genoscope - CEA"/>
            <person name="William W."/>
        </authorList>
    </citation>
    <scope>NUCLEOTIDE SEQUENCE [LARGE SCALE GENOMIC DNA]</scope>
</reference>
<evidence type="ECO:0000256" key="3">
    <source>
        <dbReference type="PIRSR" id="PIRSR603782-2"/>
    </source>
</evidence>
<keyword evidence="6" id="KW-1185">Reference proteome</keyword>
<dbReference type="PANTHER" id="PTHR12151:SF5">
    <property type="entry name" value="AT19154P"/>
    <property type="match status" value="1"/>
</dbReference>
<feature type="binding site" evidence="2">
    <location>
        <position position="216"/>
    </location>
    <ligand>
        <name>Cu cation</name>
        <dbReference type="ChEBI" id="CHEBI:23378"/>
    </ligand>
</feature>
<dbReference type="Gene3D" id="3.40.30.10">
    <property type="entry name" value="Glutaredoxin"/>
    <property type="match status" value="1"/>
</dbReference>
<keyword evidence="4" id="KW-0472">Membrane</keyword>
<evidence type="ECO:0000313" key="6">
    <source>
        <dbReference type="Proteomes" id="UP001497497"/>
    </source>
</evidence>
<sequence>MEKFTKANIRLCSFCANSFVKRPLLLNCSSSILTTASNTERSFSYGDGNTNCTPFRLKTTLTDATSTRTRCLSYASLQSYQFNRGIGNVISKQGQENDKDLRCKTHNFQQLPCAVKYSTDSSQSPLPSRKSNRNASKSPISWKLLLIVVGIGGGVLLWMQYLKKKKELRIEAGRQKYIGKAHLGGDWTLVDHHGNTRSSKDFRGQWLLIYFGFTHCPDICPEEIEKIVNVINKTDAEKNIPKIQPIVITVDPERDTPAALKEYCGEFSPRLLGFTGTQDDILRATRAYRVYYSAGPKDDDSDYIVDHSIISYLVNPKGEFVDFFGQDKTVDQMFNLILFHIRKYMKSEGKP</sequence>
<keyword evidence="2" id="KW-0186">Copper</keyword>
<dbReference type="EMBL" id="CAXITT010000055">
    <property type="protein sequence ID" value="CAL1529795.1"/>
    <property type="molecule type" value="Genomic_DNA"/>
</dbReference>
<organism evidence="5 6">
    <name type="scientific">Lymnaea stagnalis</name>
    <name type="common">Great pond snail</name>
    <name type="synonym">Helix stagnalis</name>
    <dbReference type="NCBI Taxonomy" id="6523"/>
    <lineage>
        <taxon>Eukaryota</taxon>
        <taxon>Metazoa</taxon>
        <taxon>Spiralia</taxon>
        <taxon>Lophotrochozoa</taxon>
        <taxon>Mollusca</taxon>
        <taxon>Gastropoda</taxon>
        <taxon>Heterobranchia</taxon>
        <taxon>Euthyneura</taxon>
        <taxon>Panpulmonata</taxon>
        <taxon>Hygrophila</taxon>
        <taxon>Lymnaeoidea</taxon>
        <taxon>Lymnaeidae</taxon>
        <taxon>Lymnaea</taxon>
    </lineage>
</organism>
<dbReference type="Pfam" id="PF02630">
    <property type="entry name" value="SCO1-SenC"/>
    <property type="match status" value="1"/>
</dbReference>
<feature type="binding site" evidence="2">
    <location>
        <position position="307"/>
    </location>
    <ligand>
        <name>Cu cation</name>
        <dbReference type="ChEBI" id="CHEBI:23378"/>
    </ligand>
</feature>
<feature type="binding site" evidence="2">
    <location>
        <position position="220"/>
    </location>
    <ligand>
        <name>Cu cation</name>
        <dbReference type="ChEBI" id="CHEBI:23378"/>
    </ligand>
</feature>
<dbReference type="InterPro" id="IPR036249">
    <property type="entry name" value="Thioredoxin-like_sf"/>
</dbReference>
<dbReference type="FunFam" id="3.40.30.10:FF:000013">
    <property type="entry name" value="Blast:Protein SCO1 homolog, mitochondrial"/>
    <property type="match status" value="1"/>
</dbReference>
<dbReference type="AlphaFoldDB" id="A0AAV2H9F6"/>
<dbReference type="Proteomes" id="UP001497497">
    <property type="component" value="Unassembled WGS sequence"/>
</dbReference>